<dbReference type="EMBL" id="MHIX01000038">
    <property type="protein sequence ID" value="OGY58666.1"/>
    <property type="molecule type" value="Genomic_DNA"/>
</dbReference>
<dbReference type="InterPro" id="IPR016195">
    <property type="entry name" value="Pol/histidinol_Pase-like"/>
</dbReference>
<sequence>MKIIADLHIHSPYARAVSKEMTLENLDAWAGDKGITIMGTGDFTHPKWLKEIKEKLEPAEPGLFKVKAAHKVKNMKGKFSDTRFMLTTEISSIYKRGGKVRKVHNLLFVPDVETIEKIYRSLLMRGANLHSDGRPIIGIDSEDLLKTTLEANPEALFIPAHAWTPWFSVFGSMSGFDSLEECFGDNTKYVYAIETGLSSDPPMNWRISKLDKIALISNSDSHSLQRIGREANEFDIKPSFNALAKALKEKNPKNFLRTLEFFPEEGKYHYDGHRVCKKCLAPSETKKLEGKCPVCGKPVTVGVMNRVDALADRPEGFKDEKKVGYKNMIPLDEIIGEAFDVGPTSKRVKEEYKKMIIALDTELKILFEASDKELKEAGTKTEVIEGILRVREGEVRIDPGYDGEYGKIKIFEEKERASLKTQNPLFY</sequence>
<keyword evidence="1" id="KW-0378">Hydrolase</keyword>
<protein>
    <submittedName>
        <fullName evidence="1">DNA helicase UvrD</fullName>
    </submittedName>
</protein>
<proteinExistence type="predicted"/>
<accession>A0A1G1Z3S2</accession>
<evidence type="ECO:0000313" key="2">
    <source>
        <dbReference type="Proteomes" id="UP000178515"/>
    </source>
</evidence>
<keyword evidence="1" id="KW-0547">Nucleotide-binding</keyword>
<keyword evidence="1" id="KW-0067">ATP-binding</keyword>
<organism evidence="1 2">
    <name type="scientific">Candidatus Colwellbacteria bacterium RIFCSPHIGHO2_12_FULL_44_17</name>
    <dbReference type="NCBI Taxonomy" id="1797689"/>
    <lineage>
        <taxon>Bacteria</taxon>
        <taxon>Candidatus Colwelliibacteriota</taxon>
    </lineage>
</organism>
<gene>
    <name evidence="1" type="ORF">A3F24_03130</name>
</gene>
<dbReference type="Gene3D" id="3.20.20.140">
    <property type="entry name" value="Metal-dependent hydrolases"/>
    <property type="match status" value="1"/>
</dbReference>
<dbReference type="Proteomes" id="UP000178515">
    <property type="component" value="Unassembled WGS sequence"/>
</dbReference>
<dbReference type="SUPFAM" id="SSF89550">
    <property type="entry name" value="PHP domain-like"/>
    <property type="match status" value="1"/>
</dbReference>
<keyword evidence="1" id="KW-0347">Helicase</keyword>
<dbReference type="PANTHER" id="PTHR40084">
    <property type="entry name" value="PHOSPHOHYDROLASE, PHP FAMILY"/>
    <property type="match status" value="1"/>
</dbReference>
<reference evidence="1 2" key="1">
    <citation type="journal article" date="2016" name="Nat. Commun.">
        <title>Thousands of microbial genomes shed light on interconnected biogeochemical processes in an aquifer system.</title>
        <authorList>
            <person name="Anantharaman K."/>
            <person name="Brown C.T."/>
            <person name="Hug L.A."/>
            <person name="Sharon I."/>
            <person name="Castelle C.J."/>
            <person name="Probst A.J."/>
            <person name="Thomas B.C."/>
            <person name="Singh A."/>
            <person name="Wilkins M.J."/>
            <person name="Karaoz U."/>
            <person name="Brodie E.L."/>
            <person name="Williams K.H."/>
            <person name="Hubbard S.S."/>
            <person name="Banfield J.F."/>
        </authorList>
    </citation>
    <scope>NUCLEOTIDE SEQUENCE [LARGE SCALE GENOMIC DNA]</scope>
</reference>
<dbReference type="PANTHER" id="PTHR40084:SF1">
    <property type="entry name" value="PHOSPHOTRANSFERASE"/>
    <property type="match status" value="1"/>
</dbReference>
<dbReference type="AlphaFoldDB" id="A0A1G1Z3S2"/>
<evidence type="ECO:0000313" key="1">
    <source>
        <dbReference type="EMBL" id="OGY58666.1"/>
    </source>
</evidence>
<dbReference type="CDD" id="cd19067">
    <property type="entry name" value="PfuEndoQ-like"/>
    <property type="match status" value="1"/>
</dbReference>
<dbReference type="GO" id="GO:0004386">
    <property type="term" value="F:helicase activity"/>
    <property type="evidence" value="ECO:0007669"/>
    <property type="project" value="UniProtKB-KW"/>
</dbReference>
<name>A0A1G1Z3S2_9BACT</name>
<dbReference type="STRING" id="1797689.A3F24_03130"/>
<comment type="caution">
    <text evidence="1">The sequence shown here is derived from an EMBL/GenBank/DDBJ whole genome shotgun (WGS) entry which is preliminary data.</text>
</comment>